<comment type="caution">
    <text evidence="1">The sequence shown here is derived from an EMBL/GenBank/DDBJ whole genome shotgun (WGS) entry which is preliminary data.</text>
</comment>
<dbReference type="EMBL" id="BMFY01000009">
    <property type="protein sequence ID" value="GGA18863.1"/>
    <property type="molecule type" value="Genomic_DNA"/>
</dbReference>
<reference evidence="1" key="2">
    <citation type="submission" date="2020-09" db="EMBL/GenBank/DDBJ databases">
        <authorList>
            <person name="Sun Q."/>
            <person name="Zhou Y."/>
        </authorList>
    </citation>
    <scope>NUCLEOTIDE SEQUENCE</scope>
    <source>
        <strain evidence="1">CGMCC 1.12785</strain>
    </source>
</reference>
<name>A0A8J2XLK1_9MICO</name>
<dbReference type="AlphaFoldDB" id="A0A8J2XLK1"/>
<protein>
    <submittedName>
        <fullName evidence="1">Uncharacterized protein</fullName>
    </submittedName>
</protein>
<accession>A0A8J2XLK1</accession>
<evidence type="ECO:0000313" key="2">
    <source>
        <dbReference type="Proteomes" id="UP000616114"/>
    </source>
</evidence>
<dbReference type="Proteomes" id="UP000616114">
    <property type="component" value="Unassembled WGS sequence"/>
</dbReference>
<reference evidence="1" key="1">
    <citation type="journal article" date="2014" name="Int. J. Syst. Evol. Microbiol.">
        <title>Complete genome sequence of Corynebacterium casei LMG S-19264T (=DSM 44701T), isolated from a smear-ripened cheese.</title>
        <authorList>
            <consortium name="US DOE Joint Genome Institute (JGI-PGF)"/>
            <person name="Walter F."/>
            <person name="Albersmeier A."/>
            <person name="Kalinowski J."/>
            <person name="Ruckert C."/>
        </authorList>
    </citation>
    <scope>NUCLEOTIDE SEQUENCE</scope>
    <source>
        <strain evidence="1">CGMCC 1.12785</strain>
    </source>
</reference>
<organism evidence="1 2">
    <name type="scientific">Sediminivirga luteola</name>
    <dbReference type="NCBI Taxonomy" id="1774748"/>
    <lineage>
        <taxon>Bacteria</taxon>
        <taxon>Bacillati</taxon>
        <taxon>Actinomycetota</taxon>
        <taxon>Actinomycetes</taxon>
        <taxon>Micrococcales</taxon>
        <taxon>Brevibacteriaceae</taxon>
        <taxon>Sediminivirga</taxon>
    </lineage>
</organism>
<sequence>MRSGSLPRERGQLAVSYKTGIRVPDRAMSMSIDVPRARTFMTTHARVLDRHRFEAVTTGSAHARRAIIDALGAYRNPYGGYG</sequence>
<evidence type="ECO:0000313" key="1">
    <source>
        <dbReference type="EMBL" id="GGA18863.1"/>
    </source>
</evidence>
<keyword evidence="2" id="KW-1185">Reference proteome</keyword>
<proteinExistence type="predicted"/>
<gene>
    <name evidence="1" type="ORF">GCM10011333_22500</name>
</gene>